<dbReference type="EMBL" id="CANTFK010000878">
    <property type="protein sequence ID" value="CAI5732245.1"/>
    <property type="molecule type" value="Genomic_DNA"/>
</dbReference>
<feature type="chain" id="PRO_5043650973" evidence="1">
    <location>
        <begin position="23"/>
        <end position="534"/>
    </location>
</feature>
<evidence type="ECO:0000256" key="1">
    <source>
        <dbReference type="SAM" id="SignalP"/>
    </source>
</evidence>
<proteinExistence type="predicted"/>
<name>A0AAV0U5P5_9STRA</name>
<feature type="signal peptide" evidence="1">
    <location>
        <begin position="1"/>
        <end position="22"/>
    </location>
</feature>
<reference evidence="2" key="1">
    <citation type="submission" date="2022-12" db="EMBL/GenBank/DDBJ databases">
        <authorList>
            <person name="Webb A."/>
        </authorList>
    </citation>
    <scope>NUCLEOTIDE SEQUENCE</scope>
    <source>
        <strain evidence="2">Pf2</strain>
    </source>
</reference>
<evidence type="ECO:0000313" key="2">
    <source>
        <dbReference type="EMBL" id="CAI5732245.1"/>
    </source>
</evidence>
<evidence type="ECO:0000313" key="3">
    <source>
        <dbReference type="Proteomes" id="UP001159659"/>
    </source>
</evidence>
<organism evidence="2 3">
    <name type="scientific">Peronospora farinosa</name>
    <dbReference type="NCBI Taxonomy" id="134698"/>
    <lineage>
        <taxon>Eukaryota</taxon>
        <taxon>Sar</taxon>
        <taxon>Stramenopiles</taxon>
        <taxon>Oomycota</taxon>
        <taxon>Peronosporomycetes</taxon>
        <taxon>Peronosporales</taxon>
        <taxon>Peronosporaceae</taxon>
        <taxon>Peronospora</taxon>
    </lineage>
</organism>
<dbReference type="InterPro" id="IPR029058">
    <property type="entry name" value="AB_hydrolase_fold"/>
</dbReference>
<gene>
    <name evidence="2" type="ORF">PFR002_LOCUS6828</name>
</gene>
<keyword evidence="1" id="KW-0732">Signal</keyword>
<accession>A0AAV0U5P5</accession>
<dbReference type="PANTHER" id="PTHR22538:SF1">
    <property type="entry name" value="VWFD DOMAIN-CONTAINING PROTEIN"/>
    <property type="match status" value="1"/>
</dbReference>
<protein>
    <submittedName>
        <fullName evidence="2">Uncharacterized protein</fullName>
    </submittedName>
</protein>
<sequence length="534" mass="58368">MAFVRVFIIAALTSWSGYYTQASSTKTIGLPSLKFQFTLKRSSVRVQGLTELSVFANPIELDGGDSVLYDVFSSFTERNTVHNYYLVNGIGMSSSVSNFCTENVTMQCQDSLLDELPPINAIISALNEATAISSEAGTFQSAVECPNGNLFKVTINNIDFALCTLDSLGFTMHGSDMDVKVEYLNAHLNIRIPTSTSELNCDTVATRSSITQIGKYLLTGKLIQGNARSLKAAFSFSSIFSSIFSSTTSSACSCKSTPRPCIFVHGLGVKVEMRENQDSFTKYWGDHLFKHAPCCSSLKFAHLNTVNDPWTSKILQQKVCDRVLAVSDGSTDVKIVDTIVVTHSMGNLMLAGALANGLCTLDSSSTWMALAAPMKGSMASDFTQKSCAGNTSTTWEEFGKITGRCPPSTALKALAYQGGEYSSKSLDEAYVAAQEAYQTNVFAIMCSKSSSGILSKHQAEYWALSKSIPHHSHHNDGMVEFDSCVGGFSSPKFGETWRDRFYLAKANHEDMRFLNGDSRWNEAKKPLKWLECLL</sequence>
<dbReference type="Proteomes" id="UP001159659">
    <property type="component" value="Unassembled WGS sequence"/>
</dbReference>
<dbReference type="PANTHER" id="PTHR22538">
    <property type="entry name" value="CILIA- AND FLAGELLA-ASSOCIATED PROTEIN 74"/>
    <property type="match status" value="1"/>
</dbReference>
<dbReference type="AlphaFoldDB" id="A0AAV0U5P5"/>
<dbReference type="Gene3D" id="3.40.50.1820">
    <property type="entry name" value="alpha/beta hydrolase"/>
    <property type="match status" value="1"/>
</dbReference>
<comment type="caution">
    <text evidence="2">The sequence shown here is derived from an EMBL/GenBank/DDBJ whole genome shotgun (WGS) entry which is preliminary data.</text>
</comment>